<name>A0ABR8QFN4_9CELL</name>
<dbReference type="Proteomes" id="UP000604241">
    <property type="component" value="Unassembled WGS sequence"/>
</dbReference>
<dbReference type="RefSeq" id="WP_191783888.1">
    <property type="nucleotide sequence ID" value="NZ_JACSQV010000011.1"/>
</dbReference>
<evidence type="ECO:0000313" key="2">
    <source>
        <dbReference type="EMBL" id="MBD7919235.1"/>
    </source>
</evidence>
<dbReference type="PANTHER" id="PTHR33169:SF14">
    <property type="entry name" value="TRANSCRIPTIONAL REGULATOR RV3488"/>
    <property type="match status" value="1"/>
</dbReference>
<organism evidence="2 3">
    <name type="scientific">Cellulomonas avistercoris</name>
    <dbReference type="NCBI Taxonomy" id="2762242"/>
    <lineage>
        <taxon>Bacteria</taxon>
        <taxon>Bacillati</taxon>
        <taxon>Actinomycetota</taxon>
        <taxon>Actinomycetes</taxon>
        <taxon>Micrococcales</taxon>
        <taxon>Cellulomonadaceae</taxon>
        <taxon>Cellulomonas</taxon>
    </lineage>
</organism>
<reference evidence="2 3" key="1">
    <citation type="submission" date="2020-08" db="EMBL/GenBank/DDBJ databases">
        <title>A Genomic Blueprint of the Chicken Gut Microbiome.</title>
        <authorList>
            <person name="Gilroy R."/>
            <person name="Ravi A."/>
            <person name="Getino M."/>
            <person name="Pursley I."/>
            <person name="Horton D.L."/>
            <person name="Alikhan N.-F."/>
            <person name="Baker D."/>
            <person name="Gharbi K."/>
            <person name="Hall N."/>
            <person name="Watson M."/>
            <person name="Adriaenssens E.M."/>
            <person name="Foster-Nyarko E."/>
            <person name="Jarju S."/>
            <person name="Secka A."/>
            <person name="Antonio M."/>
            <person name="Oren A."/>
            <person name="Chaudhuri R."/>
            <person name="La Ragione R.M."/>
            <person name="Hildebrand F."/>
            <person name="Pallen M.J."/>
        </authorList>
    </citation>
    <scope>NUCLEOTIDE SEQUENCE [LARGE SCALE GENOMIC DNA]</scope>
    <source>
        <strain evidence="2 3">Sa3CUA2</strain>
    </source>
</reference>
<dbReference type="PANTHER" id="PTHR33169">
    <property type="entry name" value="PADR-FAMILY TRANSCRIPTIONAL REGULATOR"/>
    <property type="match status" value="1"/>
</dbReference>
<keyword evidence="3" id="KW-1185">Reference proteome</keyword>
<accession>A0ABR8QFN4</accession>
<dbReference type="InterPro" id="IPR036390">
    <property type="entry name" value="WH_DNA-bd_sf"/>
</dbReference>
<dbReference type="InterPro" id="IPR005149">
    <property type="entry name" value="Tscrpt_reg_PadR_N"/>
</dbReference>
<dbReference type="SUPFAM" id="SSF46785">
    <property type="entry name" value="Winged helix' DNA-binding domain"/>
    <property type="match status" value="1"/>
</dbReference>
<comment type="caution">
    <text evidence="2">The sequence shown here is derived from an EMBL/GenBank/DDBJ whole genome shotgun (WGS) entry which is preliminary data.</text>
</comment>
<proteinExistence type="predicted"/>
<evidence type="ECO:0000259" key="1">
    <source>
        <dbReference type="Pfam" id="PF03551"/>
    </source>
</evidence>
<evidence type="ECO:0000313" key="3">
    <source>
        <dbReference type="Proteomes" id="UP000604241"/>
    </source>
</evidence>
<sequence>MEPTPDDVRTQLRRGTLEFCVLAHLARSPAYGQDIARALGADRMLFASEGTLYPLLTRLRGRGWVDTTWQESPTGPPRRYHRLTDSGRAALDAFVEVWRPYRAAVDHLLEGLPA</sequence>
<dbReference type="EMBL" id="JACSQV010000011">
    <property type="protein sequence ID" value="MBD7919235.1"/>
    <property type="molecule type" value="Genomic_DNA"/>
</dbReference>
<dbReference type="Pfam" id="PF03551">
    <property type="entry name" value="PadR"/>
    <property type="match status" value="1"/>
</dbReference>
<gene>
    <name evidence="2" type="ORF">H9657_13240</name>
</gene>
<dbReference type="InterPro" id="IPR036388">
    <property type="entry name" value="WH-like_DNA-bd_sf"/>
</dbReference>
<feature type="domain" description="Transcription regulator PadR N-terminal" evidence="1">
    <location>
        <begin position="21"/>
        <end position="92"/>
    </location>
</feature>
<dbReference type="Gene3D" id="1.10.10.10">
    <property type="entry name" value="Winged helix-like DNA-binding domain superfamily/Winged helix DNA-binding domain"/>
    <property type="match status" value="1"/>
</dbReference>
<dbReference type="InterPro" id="IPR052509">
    <property type="entry name" value="Metal_resp_DNA-bind_regulator"/>
</dbReference>
<protein>
    <submittedName>
        <fullName evidence="2">PadR family transcriptional regulator</fullName>
    </submittedName>
</protein>